<feature type="compositionally biased region" description="Polar residues" evidence="2">
    <location>
        <begin position="395"/>
        <end position="412"/>
    </location>
</feature>
<feature type="compositionally biased region" description="Basic and acidic residues" evidence="2">
    <location>
        <begin position="180"/>
        <end position="195"/>
    </location>
</feature>
<feature type="compositionally biased region" description="Low complexity" evidence="2">
    <location>
        <begin position="478"/>
        <end position="490"/>
    </location>
</feature>
<dbReference type="Proteomes" id="UP000078555">
    <property type="component" value="Unassembled WGS sequence"/>
</dbReference>
<dbReference type="AlphaFoldDB" id="A0A1A9AI03"/>
<proteinExistence type="predicted"/>
<keyword evidence="1" id="KW-0175">Coiled coil</keyword>
<feature type="compositionally biased region" description="Polar residues" evidence="2">
    <location>
        <begin position="594"/>
        <end position="607"/>
    </location>
</feature>
<feature type="region of interest" description="Disordered" evidence="2">
    <location>
        <begin position="594"/>
        <end position="640"/>
    </location>
</feature>
<name>A0A1A9AI03_PLAOA</name>
<feature type="region of interest" description="Disordered" evidence="2">
    <location>
        <begin position="375"/>
        <end position="428"/>
    </location>
</feature>
<evidence type="ECO:0000313" key="4">
    <source>
        <dbReference type="Proteomes" id="UP000078555"/>
    </source>
</evidence>
<feature type="coiled-coil region" evidence="1">
    <location>
        <begin position="829"/>
        <end position="856"/>
    </location>
</feature>
<feature type="compositionally biased region" description="Polar residues" evidence="2">
    <location>
        <begin position="334"/>
        <end position="362"/>
    </location>
</feature>
<sequence length="921" mass="103961">MTNYQGYTTRTHDIDINVFLAFIQGDIKNLIREYGHKSCGLRHEELCKEINKIITDKKRHILSFLNPDGKKRLNSEWNSQRKGFFDKLFEEEGFINMCYPYKNIGNQSLYQLKSKHIKFCKKRDSWKATVEKDNEYNECVTYNQWVIAEIKSLTNEFLQNVSDYSHGTVKKYFSTKKHPGGHDPRDTYRNSRLDCNKYNPPPKSHPQIPEAKSPTNKLQPSMKPNIIRDSQGKDTNPVTYGDSAGAKTKPEANTFPNAKPPTVDSQLLPQSKTQPDDIPTGQDTPVRHNAPAPPVNVEGAKNESSNIHNQPPTGMPRTVQAEASPKDSVLQPVVQLSPSPTATTYLPSSPSPVNDTTSSLTITPDLSIKSGSLLSADQRLPSPVTKGQDGAPKATTASDTLETTHHNQSVLSTAPVDSSLPPPQSPLQTVLPAVTTAERPGTFISSSANTITTTTAATHSVAISTMNTTQEHISSIKQVPSVPSSQESPPLSASREPKATEPITVAQAPTSLSVSNNGGVSVPTETVTDDRNKQTPLSSETNSKHKDTRHAPGSQLSNIISQSSEQKPDKGVAGTEVKLQRSINQIDQMHITSPVQTGTNRNDQLTTHVGGDPGKIPDVKSGKDPKNISITPKEKNDNPNIIPEGLTPLKHIIPTLLYTPFGFLLGRRRKRRKRDLRSTFVIPEESTYESPNIALHEWEDHKLVGQTVENDVYTKLLKINRYKQEMKKRKKENKKTLIEVHMEVLEEYKSDEWELHKGDFLEICLRGFINEENNNYSKLQNSDLTVKNTKKAKTIEDIQKQEILWNTWIDNHRNILEQWKKEEWFQILKNKWSNEEQKYKKKNNKLQKNISNEQDTHSIVSQKEIWKQWISKQATLVDMFNKEDWFKSIVYAQDKKKDNHRINEYNNNSVTSKSELKNEKI</sequence>
<feature type="compositionally biased region" description="Basic and acidic residues" evidence="2">
    <location>
        <begin position="615"/>
        <end position="637"/>
    </location>
</feature>
<keyword evidence="4" id="KW-1185">Reference proteome</keyword>
<feature type="compositionally biased region" description="Polar residues" evidence="2">
    <location>
        <begin position="302"/>
        <end position="312"/>
    </location>
</feature>
<organism evidence="3 4">
    <name type="scientific">Plasmodium ovale wallikeri</name>
    <dbReference type="NCBI Taxonomy" id="864142"/>
    <lineage>
        <taxon>Eukaryota</taxon>
        <taxon>Sar</taxon>
        <taxon>Alveolata</taxon>
        <taxon>Apicomplexa</taxon>
        <taxon>Aconoidasida</taxon>
        <taxon>Haemosporida</taxon>
        <taxon>Plasmodiidae</taxon>
        <taxon>Plasmodium</taxon>
        <taxon>Plasmodium (Plasmodium)</taxon>
    </lineage>
</organism>
<evidence type="ECO:0000256" key="2">
    <source>
        <dbReference type="SAM" id="MobiDB-lite"/>
    </source>
</evidence>
<feature type="region of interest" description="Disordered" evidence="2">
    <location>
        <begin position="173"/>
        <end position="362"/>
    </location>
</feature>
<reference evidence="4" key="1">
    <citation type="submission" date="2016-05" db="EMBL/GenBank/DDBJ databases">
        <authorList>
            <person name="Naeem Raeece"/>
        </authorList>
    </citation>
    <scope>NUCLEOTIDE SEQUENCE [LARGE SCALE GENOMIC DNA]</scope>
</reference>
<feature type="compositionally biased region" description="Polar residues" evidence="2">
    <location>
        <begin position="554"/>
        <end position="565"/>
    </location>
</feature>
<feature type="region of interest" description="Disordered" evidence="2">
    <location>
        <begin position="468"/>
        <end position="575"/>
    </location>
</feature>
<gene>
    <name evidence="3" type="ORF">POVWA1_072340</name>
</gene>
<feature type="compositionally biased region" description="Low complexity" evidence="2">
    <location>
        <begin position="513"/>
        <end position="522"/>
    </location>
</feature>
<protein>
    <submittedName>
        <fullName evidence="3">Surface-associated interspersed protein 4.2 (SURFIN 4.2) (SURF4.2)</fullName>
    </submittedName>
</protein>
<accession>A0A1A9AI03</accession>
<dbReference type="EMBL" id="FLRD01000881">
    <property type="protein sequence ID" value="SBT55799.1"/>
    <property type="molecule type" value="Genomic_DNA"/>
</dbReference>
<feature type="compositionally biased region" description="Polar residues" evidence="2">
    <location>
        <begin position="263"/>
        <end position="273"/>
    </location>
</feature>
<evidence type="ECO:0000313" key="3">
    <source>
        <dbReference type="EMBL" id="SBT55799.1"/>
    </source>
</evidence>
<evidence type="ECO:0000256" key="1">
    <source>
        <dbReference type="SAM" id="Coils"/>
    </source>
</evidence>
<feature type="compositionally biased region" description="Polar residues" evidence="2">
    <location>
        <begin position="468"/>
        <end position="477"/>
    </location>
</feature>